<feature type="domain" description="SH3" evidence="4">
    <location>
        <begin position="150"/>
        <end position="210"/>
    </location>
</feature>
<dbReference type="EMBL" id="CAHIKZ030000345">
    <property type="protein sequence ID" value="CAE1169520.1"/>
    <property type="molecule type" value="Genomic_DNA"/>
</dbReference>
<dbReference type="InterPro" id="IPR001452">
    <property type="entry name" value="SH3_domain"/>
</dbReference>
<keyword evidence="2" id="KW-0727">SH2 domain</keyword>
<evidence type="ECO:0000256" key="1">
    <source>
        <dbReference type="ARBA" id="ARBA00022443"/>
    </source>
</evidence>
<gene>
    <name evidence="5" type="ORF">SPHA_10640</name>
</gene>
<dbReference type="CDD" id="cd00174">
    <property type="entry name" value="SH3"/>
    <property type="match status" value="2"/>
</dbReference>
<dbReference type="SMART" id="SM00326">
    <property type="entry name" value="SH3"/>
    <property type="match status" value="2"/>
</dbReference>
<keyword evidence="1 3" id="KW-0728">SH3 domain</keyword>
<dbReference type="InterPro" id="IPR043539">
    <property type="entry name" value="Grb2-like"/>
</dbReference>
<evidence type="ECO:0000256" key="3">
    <source>
        <dbReference type="PROSITE-ProRule" id="PRU00192"/>
    </source>
</evidence>
<name>A0A812B5K8_ACAPH</name>
<dbReference type="PANTHER" id="PTHR46037">
    <property type="entry name" value="PROTEIN ENHANCER OF SEVENLESS 2B"/>
    <property type="match status" value="1"/>
</dbReference>
<dbReference type="Pfam" id="PF00018">
    <property type="entry name" value="SH3_1"/>
    <property type="match status" value="1"/>
</dbReference>
<proteinExistence type="predicted"/>
<dbReference type="SUPFAM" id="SSF50044">
    <property type="entry name" value="SH3-domain"/>
    <property type="match status" value="2"/>
</dbReference>
<evidence type="ECO:0000313" key="5">
    <source>
        <dbReference type="EMBL" id="CAE1169520.1"/>
    </source>
</evidence>
<dbReference type="AlphaFoldDB" id="A0A812B5K8"/>
<accession>A0A812B5K8</accession>
<dbReference type="OrthoDB" id="9991832at2759"/>
<dbReference type="Gene3D" id="2.30.30.40">
    <property type="entry name" value="SH3 Domains"/>
    <property type="match status" value="2"/>
</dbReference>
<evidence type="ECO:0000259" key="4">
    <source>
        <dbReference type="PROSITE" id="PS50002"/>
    </source>
</evidence>
<dbReference type="Proteomes" id="UP000597762">
    <property type="component" value="Unassembled WGS sequence"/>
</dbReference>
<reference evidence="5" key="1">
    <citation type="submission" date="2021-01" db="EMBL/GenBank/DDBJ databases">
        <authorList>
            <person name="Li R."/>
            <person name="Bekaert M."/>
        </authorList>
    </citation>
    <scope>NUCLEOTIDE SEQUENCE</scope>
    <source>
        <strain evidence="5">Farmed</strain>
    </source>
</reference>
<dbReference type="PROSITE" id="PS50002">
    <property type="entry name" value="SH3"/>
    <property type="match status" value="2"/>
</dbReference>
<dbReference type="Pfam" id="PF07653">
    <property type="entry name" value="SH3_2"/>
    <property type="match status" value="1"/>
</dbReference>
<dbReference type="InterPro" id="IPR036028">
    <property type="entry name" value="SH3-like_dom_sf"/>
</dbReference>
<protein>
    <recommendedName>
        <fullName evidence="4">SH3 domain-containing protein</fullName>
    </recommendedName>
</protein>
<evidence type="ECO:0000256" key="2">
    <source>
        <dbReference type="ARBA" id="ARBA00022999"/>
    </source>
</evidence>
<dbReference type="PRINTS" id="PR00452">
    <property type="entry name" value="SH3DOMAIN"/>
</dbReference>
<comment type="caution">
    <text evidence="5">The sequence shown here is derived from an EMBL/GenBank/DDBJ whole genome shotgun (WGS) entry which is preliminary data.</text>
</comment>
<evidence type="ECO:0000313" key="6">
    <source>
        <dbReference type="Proteomes" id="UP000597762"/>
    </source>
</evidence>
<keyword evidence="6" id="KW-1185">Reference proteome</keyword>
<organism evidence="5 6">
    <name type="scientific">Acanthosepion pharaonis</name>
    <name type="common">Pharaoh cuttlefish</name>
    <name type="synonym">Sepia pharaonis</name>
    <dbReference type="NCBI Taxonomy" id="158019"/>
    <lineage>
        <taxon>Eukaryota</taxon>
        <taxon>Metazoa</taxon>
        <taxon>Spiralia</taxon>
        <taxon>Lophotrochozoa</taxon>
        <taxon>Mollusca</taxon>
        <taxon>Cephalopoda</taxon>
        <taxon>Coleoidea</taxon>
        <taxon>Decapodiformes</taxon>
        <taxon>Sepiida</taxon>
        <taxon>Sepiina</taxon>
        <taxon>Sepiidae</taxon>
        <taxon>Acanthosepion</taxon>
    </lineage>
</organism>
<sequence length="218" mass="24438">MAFLCPPRFKTSKKKKESDSLFPRRNLTGSDSLDTLTQVGLAKRDELAPESRLIILQNFVACVDDEVSVKKGEIVNALYRDNDWVYLLCDNDREGFVPISYTQPAIRKQQRIFAEDIGSSRNTGSAKNAGDTYSAEAHISYQEASIFHKKDCGKFLAVYDFNAVDDNDITVECGDIVTVLNMDDPLWFWIIKDCKQEGFIPAAYLVPIVHTDPSGKGV</sequence>
<feature type="domain" description="SH3" evidence="4">
    <location>
        <begin position="48"/>
        <end position="107"/>
    </location>
</feature>